<gene>
    <name evidence="2" type="ORF">DDZ44_08985</name>
</gene>
<dbReference type="Pfam" id="PF00873">
    <property type="entry name" value="ACR_tran"/>
    <property type="match status" value="1"/>
</dbReference>
<feature type="transmembrane region" description="Helical" evidence="1">
    <location>
        <begin position="18"/>
        <end position="38"/>
    </location>
</feature>
<dbReference type="GO" id="GO:0005886">
    <property type="term" value="C:plasma membrane"/>
    <property type="evidence" value="ECO:0007669"/>
    <property type="project" value="TreeGrafter"/>
</dbReference>
<organism evidence="2 3">
    <name type="scientific">Syntrophomonas wolfei</name>
    <dbReference type="NCBI Taxonomy" id="863"/>
    <lineage>
        <taxon>Bacteria</taxon>
        <taxon>Bacillati</taxon>
        <taxon>Bacillota</taxon>
        <taxon>Clostridia</taxon>
        <taxon>Eubacteriales</taxon>
        <taxon>Syntrophomonadaceae</taxon>
        <taxon>Syntrophomonas</taxon>
    </lineage>
</organism>
<dbReference type="AlphaFoldDB" id="A0A354YZB3"/>
<feature type="non-terminal residue" evidence="2">
    <location>
        <position position="98"/>
    </location>
</feature>
<protein>
    <submittedName>
        <fullName evidence="2">Uncharacterized protein</fullName>
    </submittedName>
</protein>
<dbReference type="Gene3D" id="1.20.1640.10">
    <property type="entry name" value="Multidrug efflux transporter AcrB transmembrane domain"/>
    <property type="match status" value="1"/>
</dbReference>
<dbReference type="GO" id="GO:0042910">
    <property type="term" value="F:xenobiotic transmembrane transporter activity"/>
    <property type="evidence" value="ECO:0007669"/>
    <property type="project" value="TreeGrafter"/>
</dbReference>
<accession>A0A354YZB3</accession>
<feature type="non-terminal residue" evidence="2">
    <location>
        <position position="1"/>
    </location>
</feature>
<comment type="caution">
    <text evidence="2">The sequence shown here is derived from an EMBL/GenBank/DDBJ whole genome shotgun (WGS) entry which is preliminary data.</text>
</comment>
<reference evidence="2 3" key="1">
    <citation type="journal article" date="2018" name="Nat. Biotechnol.">
        <title>A standardized bacterial taxonomy based on genome phylogeny substantially revises the tree of life.</title>
        <authorList>
            <person name="Parks D.H."/>
            <person name="Chuvochina M."/>
            <person name="Waite D.W."/>
            <person name="Rinke C."/>
            <person name="Skarshewski A."/>
            <person name="Chaumeil P.A."/>
            <person name="Hugenholtz P."/>
        </authorList>
    </citation>
    <scope>NUCLEOTIDE SEQUENCE [LARGE SCALE GENOMIC DNA]</scope>
    <source>
        <strain evidence="2">UBA10948</strain>
    </source>
</reference>
<feature type="transmembrane region" description="Helical" evidence="1">
    <location>
        <begin position="44"/>
        <end position="65"/>
    </location>
</feature>
<keyword evidence="1" id="KW-1133">Transmembrane helix</keyword>
<dbReference type="SUPFAM" id="SSF82866">
    <property type="entry name" value="Multidrug efflux transporter AcrB transmembrane domain"/>
    <property type="match status" value="1"/>
</dbReference>
<name>A0A354YZB3_9FIRM</name>
<dbReference type="Proteomes" id="UP000263273">
    <property type="component" value="Unassembled WGS sequence"/>
</dbReference>
<evidence type="ECO:0000313" key="3">
    <source>
        <dbReference type="Proteomes" id="UP000263273"/>
    </source>
</evidence>
<dbReference type="EMBL" id="DNZF01000196">
    <property type="protein sequence ID" value="HBK54056.1"/>
    <property type="molecule type" value="Genomic_DNA"/>
</dbReference>
<dbReference type="PRINTS" id="PR00702">
    <property type="entry name" value="ACRIFLAVINRP"/>
</dbReference>
<proteinExistence type="predicted"/>
<evidence type="ECO:0000256" key="1">
    <source>
        <dbReference type="SAM" id="Phobius"/>
    </source>
</evidence>
<dbReference type="InterPro" id="IPR001036">
    <property type="entry name" value="Acrflvin-R"/>
</dbReference>
<dbReference type="PANTHER" id="PTHR32063:SF0">
    <property type="entry name" value="SWARMING MOTILITY PROTEIN SWRC"/>
    <property type="match status" value="1"/>
</dbReference>
<evidence type="ECO:0000313" key="2">
    <source>
        <dbReference type="EMBL" id="HBK54056.1"/>
    </source>
</evidence>
<keyword evidence="1" id="KW-0812">Transmembrane</keyword>
<keyword evidence="1" id="KW-0472">Membrane</keyword>
<dbReference type="PANTHER" id="PTHR32063">
    <property type="match status" value="1"/>
</dbReference>
<sequence length="98" mass="10651">LFAFIILYLFLRSFRSTLVVALVIPISVIATFAMLYFGNQTINLLSLGGLMLGLGSLVDFSVVVLESIYRYRQNGFKIIEDAKLGTAEVGNAVTASAL</sequence>